<keyword evidence="1" id="KW-0275">Fatty acid biosynthesis</keyword>
<dbReference type="AlphaFoldDB" id="A0A099WIR7"/>
<evidence type="ECO:0000313" key="2">
    <source>
        <dbReference type="EMBL" id="KGL44571.1"/>
    </source>
</evidence>
<dbReference type="Proteomes" id="UP000029844">
    <property type="component" value="Unassembled WGS sequence"/>
</dbReference>
<keyword evidence="3" id="KW-1185">Reference proteome</keyword>
<feature type="binding site" evidence="1">
    <location>
        <position position="8"/>
    </location>
    <ligand>
        <name>Mg(2+)</name>
        <dbReference type="ChEBI" id="CHEBI:18420"/>
    </ligand>
</feature>
<comment type="similarity">
    <text evidence="1">Belongs to the P-Pant transferase superfamily. AcpS family.</text>
</comment>
<proteinExistence type="inferred from homology"/>
<dbReference type="InterPro" id="IPR004568">
    <property type="entry name" value="Ppantetheine-prot_Trfase_dom"/>
</dbReference>
<dbReference type="GO" id="GO:0000287">
    <property type="term" value="F:magnesium ion binding"/>
    <property type="evidence" value="ECO:0007669"/>
    <property type="project" value="UniProtKB-UniRule"/>
</dbReference>
<dbReference type="Gene3D" id="3.90.470.20">
    <property type="entry name" value="4'-phosphopantetheinyl transferase domain"/>
    <property type="match status" value="1"/>
</dbReference>
<evidence type="ECO:0000256" key="1">
    <source>
        <dbReference type="HAMAP-Rule" id="MF_00101"/>
    </source>
</evidence>
<keyword evidence="1" id="KW-0479">Metal-binding</keyword>
<comment type="function">
    <text evidence="1">Transfers the 4'-phosphopantetheine moiety from coenzyme A to a Ser of acyl-carrier-protein.</text>
</comment>
<name>A0A099WIR7_9LIST</name>
<dbReference type="NCBIfam" id="TIGR00556">
    <property type="entry name" value="pantethn_trn"/>
    <property type="match status" value="1"/>
</dbReference>
<keyword evidence="1" id="KW-0276">Fatty acid metabolism</keyword>
<dbReference type="EMBL" id="JNFA01000002">
    <property type="protein sequence ID" value="KGL44571.1"/>
    <property type="molecule type" value="Genomic_DNA"/>
</dbReference>
<keyword evidence="1" id="KW-0460">Magnesium</keyword>
<dbReference type="GeneID" id="58716028"/>
<dbReference type="OrthoDB" id="517356at2"/>
<dbReference type="InterPro" id="IPR008278">
    <property type="entry name" value="4-PPantetheinyl_Trfase_dom"/>
</dbReference>
<organism evidence="2 3">
    <name type="scientific">Listeria booriae</name>
    <dbReference type="NCBI Taxonomy" id="1552123"/>
    <lineage>
        <taxon>Bacteria</taxon>
        <taxon>Bacillati</taxon>
        <taxon>Bacillota</taxon>
        <taxon>Bacilli</taxon>
        <taxon>Bacillales</taxon>
        <taxon>Listeriaceae</taxon>
        <taxon>Listeria</taxon>
    </lineage>
</organism>
<reference evidence="2 3" key="1">
    <citation type="submission" date="2014-05" db="EMBL/GenBank/DDBJ databases">
        <title>Novel Listeriaceae from food processing environments.</title>
        <authorList>
            <person name="den Bakker H.C."/>
        </authorList>
    </citation>
    <scope>NUCLEOTIDE SEQUENCE [LARGE SCALE GENOMIC DNA]</scope>
    <source>
        <strain evidence="2 3">FSL A5-0281</strain>
    </source>
</reference>
<comment type="subcellular location">
    <subcellularLocation>
        <location evidence="1">Cytoplasm</location>
    </subcellularLocation>
</comment>
<keyword evidence="1" id="KW-0444">Lipid biosynthesis</keyword>
<comment type="cofactor">
    <cofactor evidence="1">
        <name>Mg(2+)</name>
        <dbReference type="ChEBI" id="CHEBI:18420"/>
    </cofactor>
</comment>
<dbReference type="Pfam" id="PF01648">
    <property type="entry name" value="ACPS"/>
    <property type="match status" value="1"/>
</dbReference>
<sequence length="127" mass="14454">MIKGVGLDMIDLDRVKQVLEKNPRFVERILTTEEQKLFAKYSGSRQVEFLAGRFSAKEAYAKANGTGFGKELSFTDVEVLTLPNGRPVLTQPKRLDERVFVSITHTGRSAAAQVIIEEVDRRRKEWQ</sequence>
<dbReference type="HAMAP" id="MF_00101">
    <property type="entry name" value="AcpS"/>
    <property type="match status" value="1"/>
</dbReference>
<dbReference type="eggNOG" id="COG0736">
    <property type="taxonomic scope" value="Bacteria"/>
</dbReference>
<dbReference type="InterPro" id="IPR002582">
    <property type="entry name" value="ACPS"/>
</dbReference>
<keyword evidence="1 2" id="KW-0808">Transferase</keyword>
<dbReference type="EC" id="2.7.8.7" evidence="1"/>
<dbReference type="InterPro" id="IPR037143">
    <property type="entry name" value="4-PPantetheinyl_Trfase_dom_sf"/>
</dbReference>
<dbReference type="RefSeq" id="WP_036083331.1">
    <property type="nucleotide sequence ID" value="NZ_CBCSHQ010000008.1"/>
</dbReference>
<comment type="caution">
    <text evidence="2">The sequence shown here is derived from an EMBL/GenBank/DDBJ whole genome shotgun (WGS) entry which is preliminary data.</text>
</comment>
<dbReference type="GO" id="GO:0005737">
    <property type="term" value="C:cytoplasm"/>
    <property type="evidence" value="ECO:0007669"/>
    <property type="project" value="UniProtKB-SubCell"/>
</dbReference>
<comment type="catalytic activity">
    <reaction evidence="1">
        <text>apo-[ACP] + CoA = holo-[ACP] + adenosine 3',5'-bisphosphate + H(+)</text>
        <dbReference type="Rhea" id="RHEA:12068"/>
        <dbReference type="Rhea" id="RHEA-COMP:9685"/>
        <dbReference type="Rhea" id="RHEA-COMP:9690"/>
        <dbReference type="ChEBI" id="CHEBI:15378"/>
        <dbReference type="ChEBI" id="CHEBI:29999"/>
        <dbReference type="ChEBI" id="CHEBI:57287"/>
        <dbReference type="ChEBI" id="CHEBI:58343"/>
        <dbReference type="ChEBI" id="CHEBI:64479"/>
        <dbReference type="EC" id="2.7.8.7"/>
    </reaction>
</comment>
<dbReference type="GO" id="GO:0006633">
    <property type="term" value="P:fatty acid biosynthetic process"/>
    <property type="evidence" value="ECO:0007669"/>
    <property type="project" value="UniProtKB-UniRule"/>
</dbReference>
<protein>
    <recommendedName>
        <fullName evidence="1">Holo-[acyl-carrier-protein] synthase</fullName>
        <shortName evidence="1">Holo-ACP synthase</shortName>
        <ecNumber evidence="1">2.7.8.7</ecNumber>
    </recommendedName>
    <alternativeName>
        <fullName evidence="1">4'-phosphopantetheinyl transferase AcpS</fullName>
    </alternativeName>
</protein>
<dbReference type="SUPFAM" id="SSF56214">
    <property type="entry name" value="4'-phosphopantetheinyl transferase"/>
    <property type="match status" value="1"/>
</dbReference>
<accession>A0A099WIR7</accession>
<feature type="binding site" evidence="1">
    <location>
        <position position="58"/>
    </location>
    <ligand>
        <name>Mg(2+)</name>
        <dbReference type="ChEBI" id="CHEBI:18420"/>
    </ligand>
</feature>
<keyword evidence="1" id="KW-0963">Cytoplasm</keyword>
<gene>
    <name evidence="1" type="primary">acpS</name>
    <name evidence="2" type="ORF">EP57_01020</name>
</gene>
<evidence type="ECO:0000313" key="3">
    <source>
        <dbReference type="Proteomes" id="UP000029844"/>
    </source>
</evidence>
<keyword evidence="1" id="KW-0443">Lipid metabolism</keyword>
<dbReference type="NCBIfam" id="TIGR00516">
    <property type="entry name" value="acpS"/>
    <property type="match status" value="1"/>
</dbReference>
<dbReference type="STRING" id="1552123.EP57_01020"/>
<dbReference type="GO" id="GO:0008897">
    <property type="term" value="F:holo-[acyl-carrier-protein] synthase activity"/>
    <property type="evidence" value="ECO:0007669"/>
    <property type="project" value="UniProtKB-UniRule"/>
</dbReference>